<evidence type="ECO:0000313" key="1">
    <source>
        <dbReference type="EMBL" id="KKZ58508.1"/>
    </source>
</evidence>
<dbReference type="Pfam" id="PF11917">
    <property type="entry name" value="DUF3435"/>
    <property type="match status" value="1"/>
</dbReference>
<proteinExistence type="predicted"/>
<name>A0A0G2HNH5_9EURO</name>
<dbReference type="Proteomes" id="UP000034164">
    <property type="component" value="Unassembled WGS sequence"/>
</dbReference>
<dbReference type="EMBL" id="LCZI01001711">
    <property type="protein sequence ID" value="KKZ58508.1"/>
    <property type="molecule type" value="Genomic_DNA"/>
</dbReference>
<dbReference type="InterPro" id="IPR021842">
    <property type="entry name" value="DUF3435"/>
</dbReference>
<organism evidence="1 2">
    <name type="scientific">[Emmonsia] crescens</name>
    <dbReference type="NCBI Taxonomy" id="73230"/>
    <lineage>
        <taxon>Eukaryota</taxon>
        <taxon>Fungi</taxon>
        <taxon>Dikarya</taxon>
        <taxon>Ascomycota</taxon>
        <taxon>Pezizomycotina</taxon>
        <taxon>Eurotiomycetes</taxon>
        <taxon>Eurotiomycetidae</taxon>
        <taxon>Onygenales</taxon>
        <taxon>Ajellomycetaceae</taxon>
        <taxon>Emergomyces</taxon>
    </lineage>
</organism>
<dbReference type="VEuPathDB" id="FungiDB:EMCG_05522"/>
<reference evidence="2" key="1">
    <citation type="journal article" date="2015" name="PLoS Genet.">
        <title>The dynamic genome and transcriptome of the human fungal pathogen Blastomyces and close relative Emmonsia.</title>
        <authorList>
            <person name="Munoz J.F."/>
            <person name="Gauthier G.M."/>
            <person name="Desjardins C.A."/>
            <person name="Gallo J.E."/>
            <person name="Holder J."/>
            <person name="Sullivan T.D."/>
            <person name="Marty A.J."/>
            <person name="Carmen J.C."/>
            <person name="Chen Z."/>
            <person name="Ding L."/>
            <person name="Gujja S."/>
            <person name="Magrini V."/>
            <person name="Misas E."/>
            <person name="Mitreva M."/>
            <person name="Priest M."/>
            <person name="Saif S."/>
            <person name="Whiston E.A."/>
            <person name="Young S."/>
            <person name="Zeng Q."/>
            <person name="Goldman W.E."/>
            <person name="Mardis E.R."/>
            <person name="Taylor J.W."/>
            <person name="McEwen J.G."/>
            <person name="Clay O.K."/>
            <person name="Klein B.S."/>
            <person name="Cuomo C.A."/>
        </authorList>
    </citation>
    <scope>NUCLEOTIDE SEQUENCE [LARGE SCALE GENOMIC DNA]</scope>
    <source>
        <strain evidence="2">UAMH 3008</strain>
    </source>
</reference>
<evidence type="ECO:0000313" key="2">
    <source>
        <dbReference type="Proteomes" id="UP000034164"/>
    </source>
</evidence>
<gene>
    <name evidence="1" type="ORF">EMCG_05522</name>
</gene>
<accession>A0A0G2HNH5</accession>
<protein>
    <submittedName>
        <fullName evidence="1">Uncharacterized protein</fullName>
    </submittedName>
</protein>
<comment type="caution">
    <text evidence="1">The sequence shown here is derived from an EMBL/GenBank/DDBJ whole genome shotgun (WGS) entry which is preliminary data.</text>
</comment>
<dbReference type="AlphaFoldDB" id="A0A0G2HNH5"/>
<sequence length="73" mass="8411">MAMLTLTQCMRYQNTNKKQVRLHCPIDIYTESALVLTPARQLINLKIPEGTYQLELHLDPSLNDVPVFRMPAL</sequence>